<organism evidence="1 2">
    <name type="scientific">Romanomermis culicivorax</name>
    <name type="common">Nematode worm</name>
    <dbReference type="NCBI Taxonomy" id="13658"/>
    <lineage>
        <taxon>Eukaryota</taxon>
        <taxon>Metazoa</taxon>
        <taxon>Ecdysozoa</taxon>
        <taxon>Nematoda</taxon>
        <taxon>Enoplea</taxon>
        <taxon>Dorylaimia</taxon>
        <taxon>Mermithida</taxon>
        <taxon>Mermithoidea</taxon>
        <taxon>Mermithidae</taxon>
        <taxon>Romanomermis</taxon>
    </lineage>
</organism>
<keyword evidence="1" id="KW-1185">Reference proteome</keyword>
<dbReference type="AlphaFoldDB" id="A0A915KSG9"/>
<reference evidence="2" key="1">
    <citation type="submission" date="2022-11" db="UniProtKB">
        <authorList>
            <consortium name="WormBaseParasite"/>
        </authorList>
    </citation>
    <scope>IDENTIFICATION</scope>
</reference>
<dbReference type="Proteomes" id="UP000887565">
    <property type="component" value="Unplaced"/>
</dbReference>
<evidence type="ECO:0000313" key="1">
    <source>
        <dbReference type="Proteomes" id="UP000887565"/>
    </source>
</evidence>
<dbReference type="WBParaSite" id="nRc.2.0.1.t41430-RA">
    <property type="protein sequence ID" value="nRc.2.0.1.t41430-RA"/>
    <property type="gene ID" value="nRc.2.0.1.g41430"/>
</dbReference>
<proteinExistence type="predicted"/>
<evidence type="ECO:0000313" key="2">
    <source>
        <dbReference type="WBParaSite" id="nRc.2.0.1.t41430-RA"/>
    </source>
</evidence>
<name>A0A915KSG9_ROMCU</name>
<accession>A0A915KSG9</accession>
<sequence>MEHKRIDDDDGDTAASAIKIAGKGNDGTKIVGEVGENATKIVGEGNHGTKIIGEGDDAKKIVGDDARKITKEGGNACVDQKTLSYKTAVEESDDQASGSLKQLNKLLIKGIGLFSSGEKDIKDDSFLSKGASIEKKI</sequence>
<protein>
    <submittedName>
        <fullName evidence="2">Uncharacterized protein</fullName>
    </submittedName>
</protein>